<evidence type="ECO:0000313" key="6">
    <source>
        <dbReference type="Proteomes" id="UP001237448"/>
    </source>
</evidence>
<keyword evidence="3" id="KW-0143">Chaperone</keyword>
<dbReference type="InterPro" id="IPR011419">
    <property type="entry name" value="ATP12_ATP_synth-F1-assembly"/>
</dbReference>
<gene>
    <name evidence="5" type="ORF">J3R73_003873</name>
</gene>
<accession>A0ABU0FHX6</accession>
<evidence type="ECO:0000313" key="5">
    <source>
        <dbReference type="EMBL" id="MDQ0394081.1"/>
    </source>
</evidence>
<sequence>MTARGPLGGLFRDGSDPDPMHAAQKGMKPELPRRFYKEAGVVERDGLFAVALDGKVARTPGKALLALETADLAAMLAAEWAGQGDRIDPFAMPMTRIANSAIDGVAAAREAVIAEIASYGGSDLLCYRADGPEELVRRQNEAWNPVLRWAVEELGAGLVVTQGIMHRPQPAEALTAIGRQVADFDDLGLASLHVATTLTGSVLLALALARGHLEAESAWAAAHVDEDYQAQLWGADDEALQRRAWRWREMEAAAKLLARAR</sequence>
<dbReference type="EMBL" id="JAUSVK010000001">
    <property type="protein sequence ID" value="MDQ0394081.1"/>
    <property type="molecule type" value="Genomic_DNA"/>
</dbReference>
<comment type="caution">
    <text evidence="5">The sequence shown here is derived from an EMBL/GenBank/DDBJ whole genome shotgun (WGS) entry which is preliminary data.</text>
</comment>
<proteinExistence type="inferred from homology"/>
<evidence type="ECO:0000256" key="1">
    <source>
        <dbReference type="ARBA" id="ARBA00008231"/>
    </source>
</evidence>
<evidence type="ECO:0000256" key="3">
    <source>
        <dbReference type="ARBA" id="ARBA00023186"/>
    </source>
</evidence>
<name>A0ABU0FHX6_9HYPH</name>
<organism evidence="5 6">
    <name type="scientific">Labrys monachus</name>
    <dbReference type="NCBI Taxonomy" id="217067"/>
    <lineage>
        <taxon>Bacteria</taxon>
        <taxon>Pseudomonadati</taxon>
        <taxon>Pseudomonadota</taxon>
        <taxon>Alphaproteobacteria</taxon>
        <taxon>Hyphomicrobiales</taxon>
        <taxon>Xanthobacteraceae</taxon>
        <taxon>Labrys</taxon>
    </lineage>
</organism>
<reference evidence="5 6" key="1">
    <citation type="submission" date="2023-07" db="EMBL/GenBank/DDBJ databases">
        <title>Genomic Encyclopedia of Type Strains, Phase IV (KMG-IV): sequencing the most valuable type-strain genomes for metagenomic binning, comparative biology and taxonomic classification.</title>
        <authorList>
            <person name="Goeker M."/>
        </authorList>
    </citation>
    <scope>NUCLEOTIDE SEQUENCE [LARGE SCALE GENOMIC DNA]</scope>
    <source>
        <strain evidence="5 6">DSM 5896</strain>
    </source>
</reference>
<dbReference type="Proteomes" id="UP001237448">
    <property type="component" value="Unassembled WGS sequence"/>
</dbReference>
<dbReference type="Gene3D" id="3.30.2180.10">
    <property type="entry name" value="ATP12-like"/>
    <property type="match status" value="1"/>
</dbReference>
<dbReference type="PANTHER" id="PTHR21013:SF10">
    <property type="entry name" value="ATP SYNTHASE MITOCHONDRIAL F1 COMPLEX ASSEMBLY FACTOR 2"/>
    <property type="match status" value="1"/>
</dbReference>
<dbReference type="InterPro" id="IPR042272">
    <property type="entry name" value="ATP12_ATP_synth-F1-assembly_N"/>
</dbReference>
<dbReference type="Gene3D" id="1.10.3580.10">
    <property type="entry name" value="ATP12 ATPase"/>
    <property type="match status" value="1"/>
</dbReference>
<keyword evidence="6" id="KW-1185">Reference proteome</keyword>
<dbReference type="PANTHER" id="PTHR21013">
    <property type="entry name" value="ATP SYNTHASE MITOCHONDRIAL F1 COMPLEX ASSEMBLY FACTOR 2/ATP12 PROTEIN, MITOCHONDRIAL PRECURSOR"/>
    <property type="match status" value="1"/>
</dbReference>
<dbReference type="SUPFAM" id="SSF160909">
    <property type="entry name" value="ATP12-like"/>
    <property type="match status" value="1"/>
</dbReference>
<protein>
    <submittedName>
        <fullName evidence="5">Chaperone required for assembly of F1-ATPase</fullName>
    </submittedName>
</protein>
<dbReference type="Pfam" id="PF07542">
    <property type="entry name" value="ATP12"/>
    <property type="match status" value="1"/>
</dbReference>
<feature type="region of interest" description="Disordered" evidence="4">
    <location>
        <begin position="1"/>
        <end position="26"/>
    </location>
</feature>
<evidence type="ECO:0000256" key="2">
    <source>
        <dbReference type="ARBA" id="ARBA00022946"/>
    </source>
</evidence>
<evidence type="ECO:0000256" key="4">
    <source>
        <dbReference type="SAM" id="MobiDB-lite"/>
    </source>
</evidence>
<comment type="similarity">
    <text evidence="1">Belongs to the ATP12 family.</text>
</comment>
<dbReference type="InterPro" id="IPR023335">
    <property type="entry name" value="ATP12_ortho_dom_sf"/>
</dbReference>
<keyword evidence="2" id="KW-0809">Transit peptide</keyword>